<protein>
    <submittedName>
        <fullName evidence="1">Uncharacterized protein</fullName>
    </submittedName>
</protein>
<dbReference type="EMBL" id="LCAW01000007">
    <property type="protein sequence ID" value="KKR99325.1"/>
    <property type="molecule type" value="Genomic_DNA"/>
</dbReference>
<name>A0A0G0XR03_9BACT</name>
<dbReference type="Proteomes" id="UP000033930">
    <property type="component" value="Unassembled WGS sequence"/>
</dbReference>
<proteinExistence type="predicted"/>
<accession>A0A0G0XR03</accession>
<evidence type="ECO:0000313" key="1">
    <source>
        <dbReference type="EMBL" id="KKR99325.1"/>
    </source>
</evidence>
<comment type="caution">
    <text evidence="1">The sequence shown here is derived from an EMBL/GenBank/DDBJ whole genome shotgun (WGS) entry which is preliminary data.</text>
</comment>
<gene>
    <name evidence="1" type="ORF">UU50_C0007G0013</name>
</gene>
<sequence>MRNISEILGSVPSAEELKSHEEQFLPENDWIILKPRETIEILGVAEKAPREVFVPSPTSSTKGKYTKNNSRIAFFDLNGNYRLASATEERIKGLERCGYTEGGDLTVLLSNNERPTNPEIAEKFDDFMEEAHKENPEKLAA</sequence>
<reference evidence="1 2" key="1">
    <citation type="journal article" date="2015" name="Nature">
        <title>rRNA introns, odd ribosomes, and small enigmatic genomes across a large radiation of phyla.</title>
        <authorList>
            <person name="Brown C.T."/>
            <person name="Hug L.A."/>
            <person name="Thomas B.C."/>
            <person name="Sharon I."/>
            <person name="Castelle C.J."/>
            <person name="Singh A."/>
            <person name="Wilkins M.J."/>
            <person name="Williams K.H."/>
            <person name="Banfield J.F."/>
        </authorList>
    </citation>
    <scope>NUCLEOTIDE SEQUENCE [LARGE SCALE GENOMIC DNA]</scope>
</reference>
<organism evidence="1 2">
    <name type="scientific">Candidatus Uhrbacteria bacterium GW2011_GWC1_41_20</name>
    <dbReference type="NCBI Taxonomy" id="1618983"/>
    <lineage>
        <taxon>Bacteria</taxon>
        <taxon>Candidatus Uhriibacteriota</taxon>
    </lineage>
</organism>
<dbReference type="AlphaFoldDB" id="A0A0G0XR03"/>
<evidence type="ECO:0000313" key="2">
    <source>
        <dbReference type="Proteomes" id="UP000033930"/>
    </source>
</evidence>